<feature type="transmembrane region" description="Helical" evidence="6">
    <location>
        <begin position="156"/>
        <end position="178"/>
    </location>
</feature>
<dbReference type="Pfam" id="PF00892">
    <property type="entry name" value="EamA"/>
    <property type="match status" value="2"/>
</dbReference>
<evidence type="ECO:0000256" key="2">
    <source>
        <dbReference type="ARBA" id="ARBA00007362"/>
    </source>
</evidence>
<evidence type="ECO:0000313" key="9">
    <source>
        <dbReference type="Proteomes" id="UP000182089"/>
    </source>
</evidence>
<evidence type="ECO:0000256" key="5">
    <source>
        <dbReference type="ARBA" id="ARBA00023136"/>
    </source>
</evidence>
<dbReference type="Proteomes" id="UP000182089">
    <property type="component" value="Unassembled WGS sequence"/>
</dbReference>
<feature type="transmembrane region" description="Helical" evidence="6">
    <location>
        <begin position="251"/>
        <end position="272"/>
    </location>
</feature>
<keyword evidence="4 6" id="KW-1133">Transmembrane helix</keyword>
<keyword evidence="3 6" id="KW-0812">Transmembrane</keyword>
<evidence type="ECO:0000259" key="7">
    <source>
        <dbReference type="Pfam" id="PF00892"/>
    </source>
</evidence>
<protein>
    <submittedName>
        <fullName evidence="8">Threonine/homoserine efflux transporter RhtA</fullName>
    </submittedName>
</protein>
<feature type="domain" description="EamA" evidence="7">
    <location>
        <begin position="162"/>
        <end position="293"/>
    </location>
</feature>
<feature type="transmembrane region" description="Helical" evidence="6">
    <location>
        <begin position="75"/>
        <end position="96"/>
    </location>
</feature>
<evidence type="ECO:0000256" key="3">
    <source>
        <dbReference type="ARBA" id="ARBA00022692"/>
    </source>
</evidence>
<feature type="transmembrane region" description="Helical" evidence="6">
    <location>
        <begin position="133"/>
        <end position="150"/>
    </location>
</feature>
<evidence type="ECO:0000256" key="1">
    <source>
        <dbReference type="ARBA" id="ARBA00004127"/>
    </source>
</evidence>
<evidence type="ECO:0000256" key="6">
    <source>
        <dbReference type="SAM" id="Phobius"/>
    </source>
</evidence>
<evidence type="ECO:0000256" key="4">
    <source>
        <dbReference type="ARBA" id="ARBA00022989"/>
    </source>
</evidence>
<dbReference type="InterPro" id="IPR037185">
    <property type="entry name" value="EmrE-like"/>
</dbReference>
<dbReference type="PANTHER" id="PTHR32322">
    <property type="entry name" value="INNER MEMBRANE TRANSPORTER"/>
    <property type="match status" value="1"/>
</dbReference>
<dbReference type="SUPFAM" id="SSF103481">
    <property type="entry name" value="Multidrug resistance efflux transporter EmrE"/>
    <property type="match status" value="2"/>
</dbReference>
<comment type="similarity">
    <text evidence="2">Belongs to the EamA transporter family.</text>
</comment>
<dbReference type="PROSITE" id="PS51257">
    <property type="entry name" value="PROKAR_LIPOPROTEIN"/>
    <property type="match status" value="1"/>
</dbReference>
<evidence type="ECO:0000313" key="8">
    <source>
        <dbReference type="EMBL" id="SEM50784.1"/>
    </source>
</evidence>
<reference evidence="8 9" key="1">
    <citation type="submission" date="2016-10" db="EMBL/GenBank/DDBJ databases">
        <authorList>
            <person name="Varghese N."/>
            <person name="Submissions S."/>
        </authorList>
    </citation>
    <scope>NUCLEOTIDE SEQUENCE [LARGE SCALE GENOMIC DNA]</scope>
    <source>
        <strain evidence="8 9">WC1T17</strain>
    </source>
</reference>
<dbReference type="PANTHER" id="PTHR32322:SF2">
    <property type="entry name" value="EAMA DOMAIN-CONTAINING PROTEIN"/>
    <property type="match status" value="1"/>
</dbReference>
<feature type="transmembrane region" description="Helical" evidence="6">
    <location>
        <begin position="43"/>
        <end position="63"/>
    </location>
</feature>
<feature type="transmembrane region" description="Helical" evidence="6">
    <location>
        <begin position="220"/>
        <end position="239"/>
    </location>
</feature>
<gene>
    <name evidence="8" type="ORF">SAMN05216431_103177</name>
</gene>
<comment type="caution">
    <text evidence="8">The sequence shown here is derived from an EMBL/GenBank/DDBJ whole genome shotgun (WGS) entry which is preliminary data.</text>
</comment>
<accession>A0ABY1AAG6</accession>
<proteinExistence type="inferred from homology"/>
<feature type="transmembrane region" description="Helical" evidence="6">
    <location>
        <begin position="102"/>
        <end position="121"/>
    </location>
</feature>
<keyword evidence="5 6" id="KW-0472">Membrane</keyword>
<sequence>MIKNKNVFWTCVAILACILWGVSSLCAKIVFNLGPSTNALFVSQVRMLGSGLILLVMAAMLKSGPFSVWKNKKDAILITLAAILGTIPLQFAYYMAVETGNPASATVLQFVGPFFTIALQAVMQKVWPNRSDFIAAIIAFLGIILLATNGHLHELAIKPVVIFWGLLSAVGVATNAVLVQKILQHKHSPVAVSAWQILLAGIVLVILHPTHGKIDYNLAFILPMTFIIVMGTIVPYILANNALKHISATTFTITDAFEPVAAMIGSAVLFNLQMTPAYLLGAFLVVFSVLFMSIVPVIVVWRKQLG</sequence>
<comment type="subcellular location">
    <subcellularLocation>
        <location evidence="1">Endomembrane system</location>
        <topology evidence="1">Multi-pass membrane protein</topology>
    </subcellularLocation>
</comment>
<dbReference type="InterPro" id="IPR000620">
    <property type="entry name" value="EamA_dom"/>
</dbReference>
<dbReference type="InterPro" id="IPR050638">
    <property type="entry name" value="AA-Vitamin_Transporters"/>
</dbReference>
<feature type="transmembrane region" description="Helical" evidence="6">
    <location>
        <begin position="190"/>
        <end position="208"/>
    </location>
</feature>
<feature type="transmembrane region" description="Helical" evidence="6">
    <location>
        <begin position="278"/>
        <end position="301"/>
    </location>
</feature>
<name>A0ABY1AAG6_9LACO</name>
<organism evidence="8 9">
    <name type="scientific">Ligilactobacillus ruminis</name>
    <dbReference type="NCBI Taxonomy" id="1623"/>
    <lineage>
        <taxon>Bacteria</taxon>
        <taxon>Bacillati</taxon>
        <taxon>Bacillota</taxon>
        <taxon>Bacilli</taxon>
        <taxon>Lactobacillales</taxon>
        <taxon>Lactobacillaceae</taxon>
        <taxon>Ligilactobacillus</taxon>
    </lineage>
</organism>
<feature type="domain" description="EamA" evidence="7">
    <location>
        <begin position="8"/>
        <end position="147"/>
    </location>
</feature>
<dbReference type="EMBL" id="FOCC01000003">
    <property type="protein sequence ID" value="SEM50784.1"/>
    <property type="molecule type" value="Genomic_DNA"/>
</dbReference>